<dbReference type="Gramene" id="OGLUM12G08340.1">
    <property type="protein sequence ID" value="OGLUM12G08340.1"/>
    <property type="gene ID" value="OGLUM12G08340"/>
</dbReference>
<dbReference type="Proteomes" id="UP000026961">
    <property type="component" value="Chromosome 12"/>
</dbReference>
<accession>A0A0E0BQT4</accession>
<dbReference type="HOGENOM" id="CLU_128449_0_0_1"/>
<organism evidence="2">
    <name type="scientific">Oryza glumipatula</name>
    <dbReference type="NCBI Taxonomy" id="40148"/>
    <lineage>
        <taxon>Eukaryota</taxon>
        <taxon>Viridiplantae</taxon>
        <taxon>Streptophyta</taxon>
        <taxon>Embryophyta</taxon>
        <taxon>Tracheophyta</taxon>
        <taxon>Spermatophyta</taxon>
        <taxon>Magnoliopsida</taxon>
        <taxon>Liliopsida</taxon>
        <taxon>Poales</taxon>
        <taxon>Poaceae</taxon>
        <taxon>BOP clade</taxon>
        <taxon>Oryzoideae</taxon>
        <taxon>Oryzeae</taxon>
        <taxon>Oryzinae</taxon>
        <taxon>Oryza</taxon>
    </lineage>
</organism>
<proteinExistence type="predicted"/>
<sequence>MVMAAVVMTTTMMETRGLFAADPTVGRDVGSGCGSEEASRRWIRRWEVRGRRIREQEGTRTMDPAVGGMRASDPAVGGYSGGGSSGGEARGWAGGAWLRVWAGNEAQTAADPVAGRLAVASGLVELGHDYVYGRAAMTRLACAGPAACRPQQGQLISDIDIAPPHRQEELDAGVKECVEVVDFFILV</sequence>
<protein>
    <submittedName>
        <fullName evidence="2">Uncharacterized protein</fullName>
    </submittedName>
</protein>
<evidence type="ECO:0000313" key="3">
    <source>
        <dbReference type="Proteomes" id="UP000026961"/>
    </source>
</evidence>
<evidence type="ECO:0000313" key="2">
    <source>
        <dbReference type="EnsemblPlants" id="OGLUM12G08340.1"/>
    </source>
</evidence>
<name>A0A0E0BQT4_9ORYZ</name>
<feature type="region of interest" description="Disordered" evidence="1">
    <location>
        <begin position="60"/>
        <end position="86"/>
    </location>
</feature>
<dbReference type="AlphaFoldDB" id="A0A0E0BQT4"/>
<reference evidence="2" key="2">
    <citation type="submission" date="2018-05" db="EMBL/GenBank/DDBJ databases">
        <title>OgluRS3 (Oryza glumaepatula Reference Sequence Version 3).</title>
        <authorList>
            <person name="Zhang J."/>
            <person name="Kudrna D."/>
            <person name="Lee S."/>
            <person name="Talag J."/>
            <person name="Welchert J."/>
            <person name="Wing R.A."/>
        </authorList>
    </citation>
    <scope>NUCLEOTIDE SEQUENCE [LARGE SCALE GENOMIC DNA]</scope>
</reference>
<reference evidence="2" key="1">
    <citation type="submission" date="2015-04" db="UniProtKB">
        <authorList>
            <consortium name="EnsemblPlants"/>
        </authorList>
    </citation>
    <scope>IDENTIFICATION</scope>
</reference>
<evidence type="ECO:0000256" key="1">
    <source>
        <dbReference type="SAM" id="MobiDB-lite"/>
    </source>
</evidence>
<keyword evidence="3" id="KW-1185">Reference proteome</keyword>
<dbReference type="EnsemblPlants" id="OGLUM12G08340.1">
    <property type="protein sequence ID" value="OGLUM12G08340.1"/>
    <property type="gene ID" value="OGLUM12G08340"/>
</dbReference>